<evidence type="ECO:0000256" key="2">
    <source>
        <dbReference type="SAM" id="Phobius"/>
    </source>
</evidence>
<keyword evidence="2" id="KW-0812">Transmembrane</keyword>
<evidence type="ECO:0000313" key="4">
    <source>
        <dbReference type="Proteomes" id="UP000515934"/>
    </source>
</evidence>
<feature type="region of interest" description="Disordered" evidence="1">
    <location>
        <begin position="373"/>
        <end position="396"/>
    </location>
</feature>
<gene>
    <name evidence="3" type="ORF">H9L06_00405</name>
</gene>
<dbReference type="EMBL" id="CP060716">
    <property type="protein sequence ID" value="QNN62894.1"/>
    <property type="molecule type" value="Genomic_DNA"/>
</dbReference>
<feature type="transmembrane region" description="Helical" evidence="2">
    <location>
        <begin position="620"/>
        <end position="642"/>
    </location>
</feature>
<name>A0A7G9S4W9_9MICO</name>
<dbReference type="KEGG" id="ldn:H9L06_00405"/>
<accession>A0A7G9S4W9</accession>
<evidence type="ECO:0000256" key="1">
    <source>
        <dbReference type="SAM" id="MobiDB-lite"/>
    </source>
</evidence>
<reference evidence="3 4" key="1">
    <citation type="submission" date="2020-08" db="EMBL/GenBank/DDBJ databases">
        <title>Genome sequence of Leucobacter denitrificans KACC 14055T.</title>
        <authorList>
            <person name="Hyun D.-W."/>
            <person name="Bae J.-W."/>
        </authorList>
    </citation>
    <scope>NUCLEOTIDE SEQUENCE [LARGE SCALE GENOMIC DNA]</scope>
    <source>
        <strain evidence="3 4">KACC 14055</strain>
    </source>
</reference>
<organism evidence="3 4">
    <name type="scientific">Leucobacter denitrificans</name>
    <dbReference type="NCBI Taxonomy" id="683042"/>
    <lineage>
        <taxon>Bacteria</taxon>
        <taxon>Bacillati</taxon>
        <taxon>Actinomycetota</taxon>
        <taxon>Actinomycetes</taxon>
        <taxon>Micrococcales</taxon>
        <taxon>Microbacteriaceae</taxon>
        <taxon>Leucobacter</taxon>
    </lineage>
</organism>
<sequence length="658" mass="70755">MKGLVLMISMVSTRHWNRLKLSIATALTAVLVVLGIGVAPTHAATLDGMLAFNGFHVGAFKSSDGSLAYCLEPGADAPFSTQLGPTVVSSLPGYSVNAQDGWGWSGKVATATASGEVLRQLNWVLAEHAPGASPEQAVAVQIALWELRRGPGNAAWLDEKYKLIRDHGGASFVQAGLKLAERAKTEAVGPGNRTPDAALIISAGEEHGSGTLSYPSGTTSLTITGGEFENGEQRMVLSDASAGSVKWSATLHDDEWARFHEVTIEGTWELEERYWPDQIVLHPSSDQTEQKLGSGVAAVTAKNGGEFDPVSITVDSQFTPAIETSVPELIVDRDTGSFADTVTVSASGESAPWPQRTTNGTYLPLTAQGTLYGPFNVPQEERDEAPAGSPVAARSTLKIDNGPGTYAVTAEATPSESGYYYWVWQIDEASQSRLVRDSELLPANGVFADRFGVDVEGHVVPTQLRWITALKERELQFGTKEQVLEDTIKVSMQRGAWLVDRTGERIPARIRVTAYQLDEEPSQQGEPPAEAKEIASVFADVTETETWIDVPPITIPEGTRGWVTVRACLLEEDQAESVRGHIESWCDDFGIPEETAVIVEPQEPKTQPRLAVTGFEPGQLALLAGAGVLTSGVLLFGLQGIIRRGARRREGQLFTTDL</sequence>
<keyword evidence="2" id="KW-1133">Transmembrane helix</keyword>
<dbReference type="RefSeq" id="WP_187555364.1">
    <property type="nucleotide sequence ID" value="NZ_CP060716.1"/>
</dbReference>
<protein>
    <submittedName>
        <fullName evidence="3">Uncharacterized protein</fullName>
    </submittedName>
</protein>
<evidence type="ECO:0000313" key="3">
    <source>
        <dbReference type="EMBL" id="QNN62894.1"/>
    </source>
</evidence>
<proteinExistence type="predicted"/>
<keyword evidence="2" id="KW-0472">Membrane</keyword>
<dbReference type="Proteomes" id="UP000515934">
    <property type="component" value="Chromosome"/>
</dbReference>
<keyword evidence="4" id="KW-1185">Reference proteome</keyword>
<dbReference type="AlphaFoldDB" id="A0A7G9S4W9"/>